<feature type="domain" description="Transcription factor NusA first KH" evidence="7">
    <location>
        <begin position="29"/>
        <end position="105"/>
    </location>
</feature>
<dbReference type="Pfam" id="PF13184">
    <property type="entry name" value="KH_NusA_1st"/>
    <property type="match status" value="1"/>
</dbReference>
<keyword evidence="5" id="KW-0805">Transcription regulation</keyword>
<feature type="non-terminal residue" evidence="9">
    <location>
        <position position="1"/>
    </location>
</feature>
<dbReference type="InterPro" id="IPR015946">
    <property type="entry name" value="KH_dom-like_a/b"/>
</dbReference>
<feature type="domain" description="NusA-like second KH" evidence="8">
    <location>
        <begin position="110"/>
        <end position="175"/>
    </location>
</feature>
<proteinExistence type="predicted"/>
<dbReference type="InterPro" id="IPR009019">
    <property type="entry name" value="KH_sf_prok-type"/>
</dbReference>
<name>A0A7C2MDZ1_9FLAO</name>
<dbReference type="Gene3D" id="3.30.300.20">
    <property type="match status" value="2"/>
</dbReference>
<dbReference type="AlphaFoldDB" id="A0A7C2MDZ1"/>
<comment type="caution">
    <text evidence="9">The sequence shown here is derived from an EMBL/GenBank/DDBJ whole genome shotgun (WGS) entry which is preliminary data.</text>
</comment>
<dbReference type="PANTHER" id="PTHR22648">
    <property type="entry name" value="TRANSCRIPTION TERMINATION FACTOR NUSA"/>
    <property type="match status" value="1"/>
</dbReference>
<dbReference type="CDD" id="cd22529">
    <property type="entry name" value="KH-II_NusA_rpt2"/>
    <property type="match status" value="1"/>
</dbReference>
<dbReference type="GO" id="GO:0005829">
    <property type="term" value="C:cytosol"/>
    <property type="evidence" value="ECO:0007669"/>
    <property type="project" value="TreeGrafter"/>
</dbReference>
<protein>
    <submittedName>
        <fullName evidence="9">Transcription termination/antitermination protein NusA</fullName>
    </submittedName>
</protein>
<evidence type="ECO:0000313" key="9">
    <source>
        <dbReference type="EMBL" id="HER40382.1"/>
    </source>
</evidence>
<keyword evidence="4" id="KW-0694">RNA-binding</keyword>
<evidence type="ECO:0000259" key="8">
    <source>
        <dbReference type="Pfam" id="PF26594"/>
    </source>
</evidence>
<evidence type="ECO:0000256" key="2">
    <source>
        <dbReference type="ARBA" id="ARBA00022490"/>
    </source>
</evidence>
<dbReference type="Proteomes" id="UP000885753">
    <property type="component" value="Unassembled WGS sequence"/>
</dbReference>
<dbReference type="Pfam" id="PF26594">
    <property type="entry name" value="KH_NusA_2nd"/>
    <property type="match status" value="1"/>
</dbReference>
<keyword evidence="2" id="KW-0963">Cytoplasm</keyword>
<dbReference type="InterPro" id="IPR030842">
    <property type="entry name" value="TF_NusA_bacterial"/>
</dbReference>
<dbReference type="GO" id="GO:0006353">
    <property type="term" value="P:DNA-templated transcription termination"/>
    <property type="evidence" value="ECO:0007669"/>
    <property type="project" value="UniProtKB-KW"/>
</dbReference>
<dbReference type="GO" id="GO:0003723">
    <property type="term" value="F:RNA binding"/>
    <property type="evidence" value="ECO:0007669"/>
    <property type="project" value="UniProtKB-KW"/>
</dbReference>
<dbReference type="InterPro" id="IPR025249">
    <property type="entry name" value="TF_NusA_KH_1st"/>
</dbReference>
<gene>
    <name evidence="9" type="ORF">ENO10_04090</name>
</gene>
<dbReference type="SUPFAM" id="SSF47789">
    <property type="entry name" value="C-terminal domain of RNA polymerase alpha subunit"/>
    <property type="match status" value="1"/>
</dbReference>
<evidence type="ECO:0000256" key="4">
    <source>
        <dbReference type="ARBA" id="ARBA00022884"/>
    </source>
</evidence>
<organism evidence="9">
    <name type="scientific">Salinimicrobium catena</name>
    <dbReference type="NCBI Taxonomy" id="390640"/>
    <lineage>
        <taxon>Bacteria</taxon>
        <taxon>Pseudomonadati</taxon>
        <taxon>Bacteroidota</taxon>
        <taxon>Flavobacteriia</taxon>
        <taxon>Flavobacteriales</taxon>
        <taxon>Flavobacteriaceae</taxon>
        <taxon>Salinimicrobium</taxon>
    </lineage>
</organism>
<evidence type="ECO:0000259" key="7">
    <source>
        <dbReference type="Pfam" id="PF13184"/>
    </source>
</evidence>
<keyword evidence="1" id="KW-0806">Transcription termination</keyword>
<evidence type="ECO:0000256" key="1">
    <source>
        <dbReference type="ARBA" id="ARBA00022472"/>
    </source>
</evidence>
<evidence type="ECO:0000256" key="3">
    <source>
        <dbReference type="ARBA" id="ARBA00022814"/>
    </source>
</evidence>
<dbReference type="CDD" id="cd02134">
    <property type="entry name" value="KH-II_NusA_rpt1"/>
    <property type="match status" value="1"/>
</dbReference>
<dbReference type="GO" id="GO:0031564">
    <property type="term" value="P:transcription antitermination"/>
    <property type="evidence" value="ECO:0007669"/>
    <property type="project" value="UniProtKB-KW"/>
</dbReference>
<dbReference type="EMBL" id="DSEE01000302">
    <property type="protein sequence ID" value="HER40382.1"/>
    <property type="molecule type" value="Genomic_DNA"/>
</dbReference>
<dbReference type="Gene3D" id="1.10.150.20">
    <property type="entry name" value="5' to 3' exonuclease, C-terminal subdomain"/>
    <property type="match status" value="1"/>
</dbReference>
<keyword evidence="3" id="KW-0889">Transcription antitermination</keyword>
<reference evidence="9" key="1">
    <citation type="journal article" date="2020" name="mSystems">
        <title>Genome- and Community-Level Interaction Insights into Carbon Utilization and Element Cycling Functions of Hydrothermarchaeota in Hydrothermal Sediment.</title>
        <authorList>
            <person name="Zhou Z."/>
            <person name="Liu Y."/>
            <person name="Xu W."/>
            <person name="Pan J."/>
            <person name="Luo Z.H."/>
            <person name="Li M."/>
        </authorList>
    </citation>
    <scope>NUCLEOTIDE SEQUENCE [LARGE SCALE GENOMIC DNA]</scope>
    <source>
        <strain evidence="9">SpSt-1235</strain>
    </source>
</reference>
<dbReference type="InterPro" id="IPR058582">
    <property type="entry name" value="KH_NusA_2nd"/>
</dbReference>
<dbReference type="FunFam" id="3.30.300.20:FF:000002">
    <property type="entry name" value="Transcription termination/antitermination protein NusA"/>
    <property type="match status" value="1"/>
</dbReference>
<dbReference type="SUPFAM" id="SSF54814">
    <property type="entry name" value="Prokaryotic type KH domain (KH-domain type II)"/>
    <property type="match status" value="2"/>
</dbReference>
<evidence type="ECO:0000256" key="6">
    <source>
        <dbReference type="ARBA" id="ARBA00023163"/>
    </source>
</evidence>
<accession>A0A7C2MDZ1</accession>
<sequence>EHLRRGETVRCLIKEVRNQGRGPEIIVSRADKQFLVRLFELEVPEIYDGIVEIKRVAREAGDRSKIAVESIDRRIDAVGACVGMKGVRIQAVVRELNNEKIDILNFSSEPEIFIPRALTPAKPVKVIVNQEDKLAVAIIKDDEMSLAIGRNGQNLRLASEITGYQIEPIKESEYEAEGTAVSTSIEEVDELSPSIKKKLLEANIYKVIDAKNLGEEGLAEIPGLGPKSVEKILDVIQEYLSKSQDIEEDEEDEE</sequence>
<keyword evidence="6" id="KW-0804">Transcription</keyword>
<dbReference type="PANTHER" id="PTHR22648:SF0">
    <property type="entry name" value="TRANSCRIPTION TERMINATION_ANTITERMINATION PROTEIN NUSA"/>
    <property type="match status" value="1"/>
</dbReference>
<evidence type="ECO:0000256" key="5">
    <source>
        <dbReference type="ARBA" id="ARBA00023015"/>
    </source>
</evidence>